<dbReference type="PIRSF" id="PIRSF003101">
    <property type="entry name" value="FtsA"/>
    <property type="match status" value="1"/>
</dbReference>
<evidence type="ECO:0000256" key="3">
    <source>
        <dbReference type="ARBA" id="ARBA00023136"/>
    </source>
</evidence>
<dbReference type="InterPro" id="IPR043129">
    <property type="entry name" value="ATPase_NBD"/>
</dbReference>
<comment type="caution">
    <text evidence="7">The sequence shown here is derived from an EMBL/GenBank/DDBJ whole genome shotgun (WGS) entry which is preliminary data.</text>
</comment>
<dbReference type="EMBL" id="PFBJ01000019">
    <property type="protein sequence ID" value="PIT90886.1"/>
    <property type="molecule type" value="Genomic_DNA"/>
</dbReference>
<accession>A0A2M6WDM9</accession>
<dbReference type="SUPFAM" id="SSF53067">
    <property type="entry name" value="Actin-like ATPase domain"/>
    <property type="match status" value="2"/>
</dbReference>
<organism evidence="7 8">
    <name type="scientific">Candidatus Kaiserbacteria bacterium CG10_big_fil_rev_8_21_14_0_10_49_17</name>
    <dbReference type="NCBI Taxonomy" id="1974609"/>
    <lineage>
        <taxon>Bacteria</taxon>
        <taxon>Candidatus Kaiseribacteriota</taxon>
    </lineage>
</organism>
<dbReference type="GO" id="GO:0032153">
    <property type="term" value="C:cell division site"/>
    <property type="evidence" value="ECO:0007669"/>
    <property type="project" value="UniProtKB-UniRule"/>
</dbReference>
<dbReference type="GO" id="GO:0009898">
    <property type="term" value="C:cytoplasmic side of plasma membrane"/>
    <property type="evidence" value="ECO:0007669"/>
    <property type="project" value="UniProtKB-UniRule"/>
</dbReference>
<evidence type="ECO:0000256" key="4">
    <source>
        <dbReference type="ARBA" id="ARBA00023306"/>
    </source>
</evidence>
<evidence type="ECO:0000256" key="1">
    <source>
        <dbReference type="ARBA" id="ARBA00022475"/>
    </source>
</evidence>
<dbReference type="AlphaFoldDB" id="A0A2M6WDM9"/>
<feature type="domain" description="SHS2" evidence="6">
    <location>
        <begin position="6"/>
        <end position="199"/>
    </location>
</feature>
<dbReference type="InterPro" id="IPR020823">
    <property type="entry name" value="Cell_div_FtsA"/>
</dbReference>
<keyword evidence="3 5" id="KW-0472">Membrane</keyword>
<comment type="subcellular location">
    <subcellularLocation>
        <location evidence="5">Cell membrane</location>
        <topology evidence="5">Peripheral membrane protein</topology>
        <orientation evidence="5">Cytoplasmic side</orientation>
    </subcellularLocation>
    <text evidence="5">Localizes to the Z ring in an FtsZ-dependent manner. Targeted to the membrane through a conserved C-terminal amphipathic helix.</text>
</comment>
<keyword evidence="1 5" id="KW-1003">Cell membrane</keyword>
<comment type="similarity">
    <text evidence="5">Belongs to the FtsA/MreB family.</text>
</comment>
<dbReference type="NCBIfam" id="TIGR01174">
    <property type="entry name" value="ftsA"/>
    <property type="match status" value="1"/>
</dbReference>
<dbReference type="InterPro" id="IPR003494">
    <property type="entry name" value="SHS2_FtsA"/>
</dbReference>
<dbReference type="Pfam" id="PF02491">
    <property type="entry name" value="SHS2_FTSA"/>
    <property type="match status" value="1"/>
</dbReference>
<dbReference type="Proteomes" id="UP000228809">
    <property type="component" value="Unassembled WGS sequence"/>
</dbReference>
<dbReference type="PANTHER" id="PTHR32432:SF4">
    <property type="entry name" value="CELL DIVISION PROTEIN FTSA"/>
    <property type="match status" value="1"/>
</dbReference>
<comment type="function">
    <text evidence="5">Cell division protein that is involved in the assembly of the Z ring. May serve as a membrane anchor for the Z ring.</text>
</comment>
<keyword evidence="4 5" id="KW-0131">Cell cycle</keyword>
<evidence type="ECO:0000256" key="2">
    <source>
        <dbReference type="ARBA" id="ARBA00022618"/>
    </source>
</evidence>
<evidence type="ECO:0000313" key="7">
    <source>
        <dbReference type="EMBL" id="PIT90886.1"/>
    </source>
</evidence>
<dbReference type="SMART" id="SM00842">
    <property type="entry name" value="FtsA"/>
    <property type="match status" value="1"/>
</dbReference>
<dbReference type="Gene3D" id="3.30.420.40">
    <property type="match status" value="3"/>
</dbReference>
<evidence type="ECO:0000256" key="5">
    <source>
        <dbReference type="HAMAP-Rule" id="MF_02033"/>
    </source>
</evidence>
<keyword evidence="2 5" id="KW-0132">Cell division</keyword>
<comment type="subunit">
    <text evidence="5">Self-interacts. Interacts with FtsZ.</text>
</comment>
<dbReference type="HAMAP" id="MF_02033">
    <property type="entry name" value="FtsA"/>
    <property type="match status" value="1"/>
</dbReference>
<dbReference type="Gene3D" id="3.30.1490.110">
    <property type="match status" value="1"/>
</dbReference>
<proteinExistence type="inferred from homology"/>
<evidence type="ECO:0000259" key="6">
    <source>
        <dbReference type="SMART" id="SM00842"/>
    </source>
</evidence>
<evidence type="ECO:0000313" key="8">
    <source>
        <dbReference type="Proteomes" id="UP000228809"/>
    </source>
</evidence>
<dbReference type="Pfam" id="PF14450">
    <property type="entry name" value="FtsA"/>
    <property type="match status" value="1"/>
</dbReference>
<gene>
    <name evidence="5 7" type="primary">ftsA</name>
    <name evidence="7" type="ORF">COU17_03500</name>
</gene>
<name>A0A2M6WDM9_9BACT</name>
<protein>
    <recommendedName>
        <fullName evidence="5">Cell division protein FtsA</fullName>
    </recommendedName>
</protein>
<dbReference type="InterPro" id="IPR050696">
    <property type="entry name" value="FtsA/MreB"/>
</dbReference>
<reference evidence="8" key="1">
    <citation type="submission" date="2017-09" db="EMBL/GenBank/DDBJ databases">
        <title>Depth-based differentiation of microbial function through sediment-hosted aquifers and enrichment of novel symbionts in the deep terrestrial subsurface.</title>
        <authorList>
            <person name="Probst A.J."/>
            <person name="Ladd B."/>
            <person name="Jarett J.K."/>
            <person name="Geller-Mcgrath D.E."/>
            <person name="Sieber C.M.K."/>
            <person name="Emerson J.B."/>
            <person name="Anantharaman K."/>
            <person name="Thomas B.C."/>
            <person name="Malmstrom R."/>
            <person name="Stieglmeier M."/>
            <person name="Klingl A."/>
            <person name="Woyke T."/>
            <person name="Ryan C.M."/>
            <person name="Banfield J.F."/>
        </authorList>
    </citation>
    <scope>NUCLEOTIDE SEQUENCE [LARGE SCALE GENOMIC DNA]</scope>
</reference>
<sequence length="388" mass="41218">MARNIITGIDIGTYTVKVVIAEHVRGKDKNFPQIIGTGMSESKGMRHGYIVGTQDVRKSIRAALSQAEKMAGVKVKAAYVAFGGVGLDEVHAKGEVIISRADLEVVDLDIKKALEDSVEKAAQKVINRKIIHEIPLGFRLDGTRVLGRPVGMHGSKLEADVLFITALEQHLQDLIHCVEDAGVEVIDVMASPIAAGLVSLTKAQKKAGCVLANIGSETVSIVVFEDSIPVSLKVFPIGSTDITNDIALGLKVSLDEAEQIKRGALTSTPVSKKKLDDIIDARLKDIFELVDKHLQSIGKNGLLPAGIIITGGGSGATSIEDLAKAALRLPSQIAATRTLGKTKIKDASWAVAYGLTIWGLTADEEPAGLQLTRSAGGKFLSLLKQFLP</sequence>
<dbReference type="PANTHER" id="PTHR32432">
    <property type="entry name" value="CELL DIVISION PROTEIN FTSA-RELATED"/>
    <property type="match status" value="1"/>
</dbReference>
<dbReference type="GO" id="GO:0043093">
    <property type="term" value="P:FtsZ-dependent cytokinesis"/>
    <property type="evidence" value="ECO:0007669"/>
    <property type="project" value="UniProtKB-UniRule"/>
</dbReference>